<evidence type="ECO:0000313" key="2">
    <source>
        <dbReference type="EMBL" id="MEX0409685.1"/>
    </source>
</evidence>
<evidence type="ECO:0000256" key="1">
    <source>
        <dbReference type="SAM" id="Phobius"/>
    </source>
</evidence>
<evidence type="ECO:0000313" key="3">
    <source>
        <dbReference type="Proteomes" id="UP001556692"/>
    </source>
</evidence>
<keyword evidence="1" id="KW-1133">Transmembrane helix</keyword>
<accession>A0ABV3SVW1</accession>
<keyword evidence="3" id="KW-1185">Reference proteome</keyword>
<feature type="transmembrane region" description="Helical" evidence="1">
    <location>
        <begin position="18"/>
        <end position="38"/>
    </location>
</feature>
<proteinExistence type="predicted"/>
<gene>
    <name evidence="2" type="ORF">ABGN05_29010</name>
</gene>
<sequence>MPTAASDTQSTAAFGEGFILKVFAVFAAMAVLSALISIGGKYAGRSIALGGHTEDQTLREIVIGNNVLVVPANAIRFENERRHGVAAGLHLYLKWPEMKGYRADLRDDFNHAGGARNILFLSFEPRMMSRDMSGRLEPIYRSLIRSPGKAGSAGLTNYEFIEKSGYMNEMLVVGPDETGAGTFVARCLTGAVAEKSLADCERDVFVGDDLALVYRFPSSLLAAWRRIDAAVLAYSKATIKTGT</sequence>
<keyword evidence="1" id="KW-0812">Transmembrane</keyword>
<name>A0ABV3SVW1_9HYPH</name>
<reference evidence="2 3" key="1">
    <citation type="submission" date="2024-05" db="EMBL/GenBank/DDBJ databases">
        <authorList>
            <person name="Jiang F."/>
        </authorList>
    </citation>
    <scope>NUCLEOTIDE SEQUENCE [LARGE SCALE GENOMIC DNA]</scope>
    <source>
        <strain evidence="2 3">LZ166</strain>
    </source>
</reference>
<dbReference type="EMBL" id="JBDPGJ010000011">
    <property type="protein sequence ID" value="MEX0409685.1"/>
    <property type="molecule type" value="Genomic_DNA"/>
</dbReference>
<dbReference type="Proteomes" id="UP001556692">
    <property type="component" value="Unassembled WGS sequence"/>
</dbReference>
<dbReference type="RefSeq" id="WP_367957544.1">
    <property type="nucleotide sequence ID" value="NZ_JBDPGJ010000011.1"/>
</dbReference>
<comment type="caution">
    <text evidence="2">The sequence shown here is derived from an EMBL/GenBank/DDBJ whole genome shotgun (WGS) entry which is preliminary data.</text>
</comment>
<organism evidence="2 3">
    <name type="scientific">Aquibium pacificus</name>
    <dbReference type="NCBI Taxonomy" id="3153579"/>
    <lineage>
        <taxon>Bacteria</taxon>
        <taxon>Pseudomonadati</taxon>
        <taxon>Pseudomonadota</taxon>
        <taxon>Alphaproteobacteria</taxon>
        <taxon>Hyphomicrobiales</taxon>
        <taxon>Phyllobacteriaceae</taxon>
        <taxon>Aquibium</taxon>
    </lineage>
</organism>
<protein>
    <submittedName>
        <fullName evidence="2">Uncharacterized protein</fullName>
    </submittedName>
</protein>
<keyword evidence="1" id="KW-0472">Membrane</keyword>